<evidence type="ECO:0000256" key="1">
    <source>
        <dbReference type="ARBA" id="ARBA00007430"/>
    </source>
</evidence>
<dbReference type="Proteomes" id="UP000034156">
    <property type="component" value="Chromosome"/>
</dbReference>
<organism evidence="4 6">
    <name type="scientific">Nitrosomonas communis</name>
    <dbReference type="NCBI Taxonomy" id="44574"/>
    <lineage>
        <taxon>Bacteria</taxon>
        <taxon>Pseudomonadati</taxon>
        <taxon>Pseudomonadota</taxon>
        <taxon>Betaproteobacteria</taxon>
        <taxon>Nitrosomonadales</taxon>
        <taxon>Nitrosomonadaceae</taxon>
        <taxon>Nitrosomonas</taxon>
    </lineage>
</organism>
<dbReference type="Proteomes" id="UP000324176">
    <property type="component" value="Unassembled WGS sequence"/>
</dbReference>
<feature type="domain" description="Polysaccharide biosynthesis protein CapD-like" evidence="3">
    <location>
        <begin position="285"/>
        <end position="579"/>
    </location>
</feature>
<dbReference type="SUPFAM" id="SSF51735">
    <property type="entry name" value="NAD(P)-binding Rossmann-fold domains"/>
    <property type="match status" value="2"/>
</dbReference>
<name>A0A0F7KCM5_9PROT</name>
<evidence type="ECO:0000313" key="6">
    <source>
        <dbReference type="Proteomes" id="UP000034156"/>
    </source>
</evidence>
<protein>
    <submittedName>
        <fullName evidence="5">FlaA1/EpsC-like NDP-sugar epimerase</fullName>
    </submittedName>
    <submittedName>
        <fullName evidence="4">Multidrug MFS transporter</fullName>
    </submittedName>
</protein>
<keyword evidence="6" id="KW-1185">Reference proteome</keyword>
<reference evidence="6" key="1">
    <citation type="submission" date="2015-05" db="EMBL/GenBank/DDBJ databases">
        <title>Draft genome of Nitrosomonas communis strain Nm2.</title>
        <authorList>
            <person name="Kozlowski J.A."/>
            <person name="Kits K.D."/>
            <person name="Stein L.Y."/>
        </authorList>
    </citation>
    <scope>NUCLEOTIDE SEQUENCE [LARGE SCALE GENOMIC DNA]</scope>
    <source>
        <strain evidence="6">Nm2</strain>
    </source>
</reference>
<dbReference type="AlphaFoldDB" id="A0A0F7KCM5"/>
<sequence>MIASKIHKRSLIAFIHDFIAVIIAWWFAYLFRFNFEIPADFQASLKENLVWIAPTQAAIFYSFGLYRGLWRYASLPDLKRILLTVTCGAVIVPFVIFMLKLPVLLPRAVIFLTPLLLLLIMGGSRILYRSWKEGRFYSLKNSERKPVIVLGTGNTAINLVKELDRSPDWQVVGLLGGSPKKLGARLHGVRVLGMISQLPAWVAKLGVGHVIIAMPSASQNERRQALEMCAELGVKALTIPSYADLVSGKMTVSQIRNVELDDLLGRAPVVLDTKGLHDLLTGKTILITGAGGSIGSELCRQIMAFNPRQLVLFELNEFALYAIQEEFLLKFPAVSMAFVIGDVKDRARLSQVFDKYQPTVVFHAAAYKHVPLMENENAWQAMLNNVMGTYVLAEVAIEHAVEKFVLISTDKAVNPTNVMGASKRLAEMVCQALQQSVLHAENKYTASSKTCFVIVRFGNVLGSTGSVIPKFREQIAKGGPITVTHPEISRYFMSIQEAAQLVLQAGLMGGVKGGGEIFVMDMGDPVRIVDLAKDMIRLLGLTEEDIKIVYTGLRPGEKLYEELATENENILPTQHKKLSITLSYQVDEQWLASFMDWFTKQPVLKDEEVRWALTKWVPEYSNKRTDEQNLSEQVATLNTH</sequence>
<dbReference type="Gene3D" id="3.40.50.720">
    <property type="entry name" value="NAD(P)-binding Rossmann-like Domain"/>
    <property type="match status" value="2"/>
</dbReference>
<feature type="transmembrane region" description="Helical" evidence="2">
    <location>
        <begin position="51"/>
        <end position="69"/>
    </location>
</feature>
<reference evidence="5 7" key="3">
    <citation type="submission" date="2019-07" db="EMBL/GenBank/DDBJ databases">
        <title>Active sludge and wastewater microbial communities from Klosterneuburg, Austria.</title>
        <authorList>
            <person name="Wagner M."/>
        </authorList>
    </citation>
    <scope>NUCLEOTIDE SEQUENCE [LARGE SCALE GENOMIC DNA]</scope>
    <source>
        <strain evidence="5 7">Nm2</strain>
    </source>
</reference>
<dbReference type="InterPro" id="IPR051203">
    <property type="entry name" value="Polysaccharide_Synthase-Rel"/>
</dbReference>
<dbReference type="InterPro" id="IPR003869">
    <property type="entry name" value="Polysac_CapD-like"/>
</dbReference>
<dbReference type="OrthoDB" id="9803111at2"/>
<dbReference type="PANTHER" id="PTHR43318">
    <property type="entry name" value="UDP-N-ACETYLGLUCOSAMINE 4,6-DEHYDRATASE"/>
    <property type="match status" value="1"/>
</dbReference>
<dbReference type="RefSeq" id="WP_046849404.1">
    <property type="nucleotide sequence ID" value="NZ_CBDIPD010000053.1"/>
</dbReference>
<evidence type="ECO:0000259" key="3">
    <source>
        <dbReference type="Pfam" id="PF02719"/>
    </source>
</evidence>
<keyword evidence="2" id="KW-0472">Membrane</keyword>
<feature type="transmembrane region" description="Helical" evidence="2">
    <location>
        <begin position="12"/>
        <end position="31"/>
    </location>
</feature>
<gene>
    <name evidence="4" type="ORF">AAW31_05060</name>
    <name evidence="5" type="ORF">BCL69_104313</name>
</gene>
<comment type="similarity">
    <text evidence="1">Belongs to the polysaccharide synthase family.</text>
</comment>
<dbReference type="InterPro" id="IPR036291">
    <property type="entry name" value="NAD(P)-bd_dom_sf"/>
</dbReference>
<evidence type="ECO:0000313" key="5">
    <source>
        <dbReference type="EMBL" id="TYP82952.1"/>
    </source>
</evidence>
<evidence type="ECO:0000313" key="7">
    <source>
        <dbReference type="Proteomes" id="UP000324176"/>
    </source>
</evidence>
<dbReference type="Pfam" id="PF02719">
    <property type="entry name" value="Polysacc_synt_2"/>
    <property type="match status" value="1"/>
</dbReference>
<dbReference type="PATRIC" id="fig|44574.3.peg.1219"/>
<keyword evidence="2" id="KW-0812">Transmembrane</keyword>
<feature type="transmembrane region" description="Helical" evidence="2">
    <location>
        <begin position="81"/>
        <end position="99"/>
    </location>
</feature>
<feature type="transmembrane region" description="Helical" evidence="2">
    <location>
        <begin position="105"/>
        <end position="128"/>
    </location>
</feature>
<dbReference type="KEGG" id="nco:AAW31_05060"/>
<dbReference type="PANTHER" id="PTHR43318:SF1">
    <property type="entry name" value="POLYSACCHARIDE BIOSYNTHESIS PROTEIN EPSC-RELATED"/>
    <property type="match status" value="1"/>
</dbReference>
<proteinExistence type="inferred from homology"/>
<dbReference type="EMBL" id="VNHT01000043">
    <property type="protein sequence ID" value="TYP82952.1"/>
    <property type="molecule type" value="Genomic_DNA"/>
</dbReference>
<reference evidence="4 6" key="2">
    <citation type="journal article" date="2016" name="Genome Announc.">
        <title>Genome Sequence of Nitrosomonas communis Strain Nm2, a Mesophilic Ammonia-Oxidizing Bacterium Isolated from Mediterranean Soil.</title>
        <authorList>
            <person name="Kozlowski J.A."/>
            <person name="Kits K.D."/>
            <person name="Stein L.Y."/>
        </authorList>
    </citation>
    <scope>NUCLEOTIDE SEQUENCE [LARGE SCALE GENOMIC DNA]</scope>
    <source>
        <strain evidence="4 6">Nm2</strain>
    </source>
</reference>
<evidence type="ECO:0000256" key="2">
    <source>
        <dbReference type="SAM" id="Phobius"/>
    </source>
</evidence>
<accession>A0A0F7KCM5</accession>
<dbReference type="CDD" id="cd05237">
    <property type="entry name" value="UDP_invert_4-6DH_SDR_e"/>
    <property type="match status" value="1"/>
</dbReference>
<keyword evidence="2" id="KW-1133">Transmembrane helix</keyword>
<dbReference type="EMBL" id="CP011451">
    <property type="protein sequence ID" value="AKH37316.1"/>
    <property type="molecule type" value="Genomic_DNA"/>
</dbReference>
<evidence type="ECO:0000313" key="4">
    <source>
        <dbReference type="EMBL" id="AKH37316.1"/>
    </source>
</evidence>